<keyword evidence="6 7" id="KW-0472">Membrane</keyword>
<dbReference type="EMBL" id="VSSQ01037137">
    <property type="protein sequence ID" value="MPM89754.1"/>
    <property type="molecule type" value="Genomic_DNA"/>
</dbReference>
<evidence type="ECO:0000256" key="2">
    <source>
        <dbReference type="ARBA" id="ARBA00022475"/>
    </source>
</evidence>
<evidence type="ECO:0000256" key="7">
    <source>
        <dbReference type="SAM" id="Phobius"/>
    </source>
</evidence>
<dbReference type="Pfam" id="PF00361">
    <property type="entry name" value="Proton_antipo_M"/>
    <property type="match status" value="1"/>
</dbReference>
<evidence type="ECO:0000256" key="4">
    <source>
        <dbReference type="ARBA" id="ARBA00022989"/>
    </source>
</evidence>
<evidence type="ECO:0000256" key="1">
    <source>
        <dbReference type="ARBA" id="ARBA00004651"/>
    </source>
</evidence>
<proteinExistence type="predicted"/>
<feature type="transmembrane region" description="Helical" evidence="7">
    <location>
        <begin position="233"/>
        <end position="252"/>
    </location>
</feature>
<name>A0A645DJY1_9ZZZZ</name>
<evidence type="ECO:0000256" key="3">
    <source>
        <dbReference type="ARBA" id="ARBA00022692"/>
    </source>
</evidence>
<dbReference type="AlphaFoldDB" id="A0A645DJY1"/>
<sequence length="253" mass="26516">MPVTMVCFILCGLAISGFPGFNGFFSKELVFDAALESGMVYYIVALVGAALTAISFLKLGGAAFFGKLRLPHEKKSVREAPFGMLLSAGILSALCVFFGVGNGFAHRYLLTPALNLTENFAGWPKSALLVALSCAALALALADHLLGKKASGSALNSADHIHYAPGLKQVYALAEAGKLDPYNWLVAAVGGFSAVCMWIEKGVSWVYDTGVPGLVRGASGLLHREVTGSLTRYLALAAAGFVLVAALFLIVLL</sequence>
<protein>
    <submittedName>
        <fullName evidence="9">Na(+)/H(+) antiporter subunit A</fullName>
    </submittedName>
</protein>
<evidence type="ECO:0000256" key="6">
    <source>
        <dbReference type="ARBA" id="ARBA00023136"/>
    </source>
</evidence>
<evidence type="ECO:0000256" key="5">
    <source>
        <dbReference type="ARBA" id="ARBA00023002"/>
    </source>
</evidence>
<reference evidence="9" key="1">
    <citation type="submission" date="2019-08" db="EMBL/GenBank/DDBJ databases">
        <authorList>
            <person name="Kucharzyk K."/>
            <person name="Murdoch R.W."/>
            <person name="Higgins S."/>
            <person name="Loffler F."/>
        </authorList>
    </citation>
    <scope>NUCLEOTIDE SEQUENCE</scope>
</reference>
<dbReference type="PANTHER" id="PTHR42682">
    <property type="entry name" value="HYDROGENASE-4 COMPONENT F"/>
    <property type="match status" value="1"/>
</dbReference>
<keyword evidence="5" id="KW-0560">Oxidoreductase</keyword>
<dbReference type="PANTHER" id="PTHR42682:SF4">
    <property type="entry name" value="NADH-UBIQUINONE_PLASTOQUINONE"/>
    <property type="match status" value="1"/>
</dbReference>
<dbReference type="GO" id="GO:0016491">
    <property type="term" value="F:oxidoreductase activity"/>
    <property type="evidence" value="ECO:0007669"/>
    <property type="project" value="UniProtKB-KW"/>
</dbReference>
<comment type="subcellular location">
    <subcellularLocation>
        <location evidence="1">Cell membrane</location>
        <topology evidence="1">Multi-pass membrane protein</topology>
    </subcellularLocation>
</comment>
<gene>
    <name evidence="9" type="primary">mrpA_4</name>
    <name evidence="9" type="ORF">SDC9_136866</name>
</gene>
<evidence type="ECO:0000313" key="9">
    <source>
        <dbReference type="EMBL" id="MPM89754.1"/>
    </source>
</evidence>
<keyword evidence="3 7" id="KW-0812">Transmembrane</keyword>
<feature type="transmembrane region" description="Helical" evidence="7">
    <location>
        <begin position="80"/>
        <end position="100"/>
    </location>
</feature>
<dbReference type="GO" id="GO:0005886">
    <property type="term" value="C:plasma membrane"/>
    <property type="evidence" value="ECO:0007669"/>
    <property type="project" value="UniProtKB-SubCell"/>
</dbReference>
<feature type="transmembrane region" description="Helical" evidence="7">
    <location>
        <begin position="39"/>
        <end position="59"/>
    </location>
</feature>
<dbReference type="InterPro" id="IPR052175">
    <property type="entry name" value="ComplexI-like_HydComp"/>
</dbReference>
<dbReference type="InterPro" id="IPR001750">
    <property type="entry name" value="ND/Mrp_TM"/>
</dbReference>
<feature type="domain" description="NADH:quinone oxidoreductase/Mrp antiporter transmembrane" evidence="8">
    <location>
        <begin position="1"/>
        <end position="52"/>
    </location>
</feature>
<keyword evidence="2" id="KW-1003">Cell membrane</keyword>
<accession>A0A645DJY1</accession>
<keyword evidence="4 7" id="KW-1133">Transmembrane helix</keyword>
<comment type="caution">
    <text evidence="9">The sequence shown here is derived from an EMBL/GenBank/DDBJ whole genome shotgun (WGS) entry which is preliminary data.</text>
</comment>
<feature type="transmembrane region" description="Helical" evidence="7">
    <location>
        <begin position="120"/>
        <end position="142"/>
    </location>
</feature>
<organism evidence="9">
    <name type="scientific">bioreactor metagenome</name>
    <dbReference type="NCBI Taxonomy" id="1076179"/>
    <lineage>
        <taxon>unclassified sequences</taxon>
        <taxon>metagenomes</taxon>
        <taxon>ecological metagenomes</taxon>
    </lineage>
</organism>
<evidence type="ECO:0000259" key="8">
    <source>
        <dbReference type="Pfam" id="PF00361"/>
    </source>
</evidence>